<gene>
    <name evidence="1" type="ORF">BT96DRAFT_839257</name>
</gene>
<accession>A0A6A4GL07</accession>
<reference evidence="1" key="1">
    <citation type="journal article" date="2019" name="Environ. Microbiol.">
        <title>Fungal ecological strategies reflected in gene transcription - a case study of two litter decomposers.</title>
        <authorList>
            <person name="Barbi F."/>
            <person name="Kohler A."/>
            <person name="Barry K."/>
            <person name="Baskaran P."/>
            <person name="Daum C."/>
            <person name="Fauchery L."/>
            <person name="Ihrmark K."/>
            <person name="Kuo A."/>
            <person name="LaButti K."/>
            <person name="Lipzen A."/>
            <person name="Morin E."/>
            <person name="Grigoriev I.V."/>
            <person name="Henrissat B."/>
            <person name="Lindahl B."/>
            <person name="Martin F."/>
        </authorList>
    </citation>
    <scope>NUCLEOTIDE SEQUENCE</scope>
    <source>
        <strain evidence="1">JB14</strain>
    </source>
</reference>
<sequence>MPNHPIADHQRKSWVDAHTFGLSWWIWWSALNPKWRERTDGDGDWTRFDRPGQCGLLTVLYCLYWWSDLIITDEQCSLWISALKDVALGGEGAPQRRIST</sequence>
<evidence type="ECO:0000313" key="2">
    <source>
        <dbReference type="Proteomes" id="UP000799118"/>
    </source>
</evidence>
<keyword evidence="2" id="KW-1185">Reference proteome</keyword>
<name>A0A6A4GL07_9AGAR</name>
<dbReference type="Proteomes" id="UP000799118">
    <property type="component" value="Unassembled WGS sequence"/>
</dbReference>
<organism evidence="1 2">
    <name type="scientific">Gymnopus androsaceus JB14</name>
    <dbReference type="NCBI Taxonomy" id="1447944"/>
    <lineage>
        <taxon>Eukaryota</taxon>
        <taxon>Fungi</taxon>
        <taxon>Dikarya</taxon>
        <taxon>Basidiomycota</taxon>
        <taxon>Agaricomycotina</taxon>
        <taxon>Agaricomycetes</taxon>
        <taxon>Agaricomycetidae</taxon>
        <taxon>Agaricales</taxon>
        <taxon>Marasmiineae</taxon>
        <taxon>Omphalotaceae</taxon>
        <taxon>Gymnopus</taxon>
    </lineage>
</organism>
<evidence type="ECO:0000313" key="1">
    <source>
        <dbReference type="EMBL" id="KAE9386432.1"/>
    </source>
</evidence>
<dbReference type="AlphaFoldDB" id="A0A6A4GL07"/>
<proteinExistence type="predicted"/>
<dbReference type="EMBL" id="ML769879">
    <property type="protein sequence ID" value="KAE9386432.1"/>
    <property type="molecule type" value="Genomic_DNA"/>
</dbReference>
<dbReference type="OrthoDB" id="3250313at2759"/>
<protein>
    <submittedName>
        <fullName evidence="1">Uncharacterized protein</fullName>
    </submittedName>
</protein>